<dbReference type="InterPro" id="IPR000873">
    <property type="entry name" value="AMP-dep_synth/lig_dom"/>
</dbReference>
<dbReference type="InterPro" id="IPR036291">
    <property type="entry name" value="NAD(P)-bd_dom_sf"/>
</dbReference>
<evidence type="ECO:0000256" key="2">
    <source>
        <dbReference type="ARBA" id="ARBA00022450"/>
    </source>
</evidence>
<dbReference type="FunFam" id="3.40.50.980:FF:000001">
    <property type="entry name" value="Non-ribosomal peptide synthetase"/>
    <property type="match status" value="1"/>
</dbReference>
<comment type="cofactor">
    <cofactor evidence="1">
        <name>pantetheine 4'-phosphate</name>
        <dbReference type="ChEBI" id="CHEBI:47942"/>
    </cofactor>
</comment>
<dbReference type="Pfam" id="PF13193">
    <property type="entry name" value="AMP-binding_C"/>
    <property type="match status" value="1"/>
</dbReference>
<evidence type="ECO:0000259" key="5">
    <source>
        <dbReference type="PROSITE" id="PS50075"/>
    </source>
</evidence>
<dbReference type="RefSeq" id="WP_208342764.1">
    <property type="nucleotide sequence ID" value="NZ_CAWQFN010000186.1"/>
</dbReference>
<dbReference type="GO" id="GO:0016740">
    <property type="term" value="F:transferase activity"/>
    <property type="evidence" value="ECO:0007669"/>
    <property type="project" value="UniProtKB-KW"/>
</dbReference>
<dbReference type="SUPFAM" id="SSF56801">
    <property type="entry name" value="Acetyl-CoA synthetase-like"/>
    <property type="match status" value="1"/>
</dbReference>
<protein>
    <submittedName>
        <fullName evidence="6">Amino acid adenylation domain-containing protein</fullName>
    </submittedName>
</protein>
<comment type="caution">
    <text evidence="6">The sequence shown here is derived from an EMBL/GenBank/DDBJ whole genome shotgun (WGS) entry which is preliminary data.</text>
</comment>
<keyword evidence="4" id="KW-0808">Transferase</keyword>
<dbReference type="Proteomes" id="UP000667802">
    <property type="component" value="Unassembled WGS sequence"/>
</dbReference>
<dbReference type="Pfam" id="PF00550">
    <property type="entry name" value="PP-binding"/>
    <property type="match status" value="1"/>
</dbReference>
<dbReference type="FunFam" id="1.10.1200.10:FF:000005">
    <property type="entry name" value="Nonribosomal peptide synthetase 1"/>
    <property type="match status" value="1"/>
</dbReference>
<dbReference type="InterPro" id="IPR010071">
    <property type="entry name" value="AA_adenyl_dom"/>
</dbReference>
<dbReference type="Gene3D" id="3.40.50.720">
    <property type="entry name" value="NAD(P)-binding Rossmann-like Domain"/>
    <property type="match status" value="1"/>
</dbReference>
<evidence type="ECO:0000256" key="4">
    <source>
        <dbReference type="ARBA" id="ARBA00022679"/>
    </source>
</evidence>
<dbReference type="CDD" id="cd12116">
    <property type="entry name" value="A_NRPS_Ta1_like"/>
    <property type="match status" value="1"/>
</dbReference>
<keyword evidence="2" id="KW-0596">Phosphopantetheine</keyword>
<gene>
    <name evidence="6" type="ORF">G7B40_000475</name>
</gene>
<keyword evidence="3" id="KW-0597">Phosphoprotein</keyword>
<dbReference type="NCBIfam" id="TIGR01733">
    <property type="entry name" value="AA-adenyl-dom"/>
    <property type="match status" value="1"/>
</dbReference>
<sequence>MLGDIKNSCIHQLVEFQVSQTPDAVAAIFQNQQLTYQDLNQKANQLAHHLRSLGVTPETLVGVCVERSLLMLIAMLGILKAGGAYIPLDPTYPQDRVEFMIEDSQMPILVTQKHLLKRLPQLGNVKIVCIDTDWQVFTQYGKENLDSQVSANNLAYTIYTSGSTGKPKGVQIIHRAVVNFLNSMREEPGLIQSDVLLAVTTISFDIAVLEIFLPLIVGARIILVSREAVADGKQLSQILAQSDATVMQATPATWRLLLETGWEGNKQLKMLCGGEALTPKLANQLLEKGGCLWNMYGPTETTIWSMISKVEPGSTFVPLGHPIANTRIYLLKEPARRKNDPLKLVPVGVPGEVYIGGDGVSRGYLNRPELTRENFIPDLFSDDPQDRLYKTGDLARYLPDGNIEFIGRIDYQVKIRGFRIELGDIEAALSQYPYIKEAVVIAREDQPGNKRLVAYVVPKTDSDELHSLRPIDRSRFFSEQLQEWKKVWNANYCNSPDDWAGWNDSFTGLPIPAEEVSEWVDSTVDRILSLHPQRVLEIGCGKGLLLFPIAPHCSSYVGTDISSEAILHIDQQLRHRQDQWSHVTVSEKSAHELEGLEPGSFDTVIINSVIQYFPSVNYLFQVIEKSTKLVKPGGQIFIGDVRSLPLLETFHTVVQLNQAIDSLSSEQLQHQIRERMLGDKELVIDPQFFYALKHYIPRITHVQTLLKRGHSQNELIKFRFDVILYVDTNVCTDKEHLCWDWKQQDLTLAKICQFLQQKQPKNLKIINVPDARVAADLKAVELLANANRLETVGELRESLRQITEQTGVHPEKFWNISQDLPYSADVTCSEYSNLGTYDVLLQSQSETTDRRNIFVIPEQPVELKSWNNYANNPLQINEKINLVPHIRAFLKKNLPDYMLPSAFVVMKTLPLTPNGKIDRRSLPKPRKDRAMLTEPYIAPTTLLEKHLAEIWSEVLDIEPIGIHDNFFDLGGHSLLIVQLLSQIERAMQVELPLSYIVKEPTIAGFIKAIDLFKSSGYACFIKEQTQIDWHSEVILDPTIHCEEKFVEPVTELDSILLTGVTGFLGAFLLNELVQQTPADIYCLVRASSVEEAKQKIQMNLERYMLWSSELSSRIVPILGDLSKPLLGLTHEDFTELASKLDVIYHVGAFVNLLYPYSTLKVTNVLGTQEILRLASHHTITPVHFISTIDVLKPLIFHGRKMIREDERLAYPEELTRGYTQSKWVAEQLLMAAQYRGIPISIYRPGMISGDSKTGAYHTNDLMARIIKGIIQLGCAPDLDAWVNITPIDYASKAIVHLSKQRESLGKAFHIANPHPLPWKQLINEIRNLGYSIQVLPHETWKAELLKLERSEENVLIPIRSLFTEKNSRTQMTYLETFLLTSQAFDCQNTLKGLEETSIVCPHIDSKLLSTYFSHFVQSGFLKAATVKGALN</sequence>
<accession>A0AAP5M2T1</accession>
<organism evidence="6 7">
    <name type="scientific">Aetokthonos hydrillicola Thurmond2011</name>
    <dbReference type="NCBI Taxonomy" id="2712845"/>
    <lineage>
        <taxon>Bacteria</taxon>
        <taxon>Bacillati</taxon>
        <taxon>Cyanobacteriota</taxon>
        <taxon>Cyanophyceae</taxon>
        <taxon>Nostocales</taxon>
        <taxon>Hapalosiphonaceae</taxon>
        <taxon>Aetokthonos</taxon>
    </lineage>
</organism>
<evidence type="ECO:0000313" key="7">
    <source>
        <dbReference type="Proteomes" id="UP000667802"/>
    </source>
</evidence>
<dbReference type="Gene3D" id="2.30.38.10">
    <property type="entry name" value="Luciferase, Domain 3"/>
    <property type="match status" value="1"/>
</dbReference>
<dbReference type="InterPro" id="IPR010080">
    <property type="entry name" value="Thioester_reductase-like_dom"/>
</dbReference>
<reference evidence="7" key="1">
    <citation type="journal article" date="2021" name="Science">
        <title>Hunting the eagle killer: A cyanobacterial neurotoxin causes vacuolar myelinopathy.</title>
        <authorList>
            <person name="Breinlinger S."/>
            <person name="Phillips T.J."/>
            <person name="Haram B.N."/>
            <person name="Mares J."/>
            <person name="Martinez Yerena J.A."/>
            <person name="Hrouzek P."/>
            <person name="Sobotka R."/>
            <person name="Henderson W.M."/>
            <person name="Schmieder P."/>
            <person name="Williams S.M."/>
            <person name="Lauderdale J.D."/>
            <person name="Wilde H.D."/>
            <person name="Gerrin W."/>
            <person name="Kust A."/>
            <person name="Washington J.W."/>
            <person name="Wagner C."/>
            <person name="Geier B."/>
            <person name="Liebeke M."/>
            <person name="Enke H."/>
            <person name="Niedermeyer T.H.J."/>
            <person name="Wilde S.B."/>
        </authorList>
    </citation>
    <scope>NUCLEOTIDE SEQUENCE [LARGE SCALE GENOMIC DNA]</scope>
    <source>
        <strain evidence="7">Thurmond2011</strain>
    </source>
</reference>
<evidence type="ECO:0000313" key="6">
    <source>
        <dbReference type="EMBL" id="MDR9893061.1"/>
    </source>
</evidence>
<dbReference type="NCBIfam" id="TIGR01746">
    <property type="entry name" value="Thioester-redct"/>
    <property type="match status" value="1"/>
</dbReference>
<dbReference type="InterPro" id="IPR036736">
    <property type="entry name" value="ACP-like_sf"/>
</dbReference>
<dbReference type="Gene3D" id="3.30.300.30">
    <property type="match status" value="2"/>
</dbReference>
<evidence type="ECO:0000256" key="3">
    <source>
        <dbReference type="ARBA" id="ARBA00022553"/>
    </source>
</evidence>
<dbReference type="PANTHER" id="PTHR44845">
    <property type="entry name" value="CARRIER DOMAIN-CONTAINING PROTEIN"/>
    <property type="match status" value="1"/>
</dbReference>
<dbReference type="InterPro" id="IPR009081">
    <property type="entry name" value="PP-bd_ACP"/>
</dbReference>
<dbReference type="CDD" id="cd05235">
    <property type="entry name" value="SDR_e1"/>
    <property type="match status" value="1"/>
</dbReference>
<dbReference type="SUPFAM" id="SSF47336">
    <property type="entry name" value="ACP-like"/>
    <property type="match status" value="1"/>
</dbReference>
<dbReference type="Pfam" id="PF07993">
    <property type="entry name" value="NAD_binding_4"/>
    <property type="match status" value="1"/>
</dbReference>
<dbReference type="Pfam" id="PF08242">
    <property type="entry name" value="Methyltransf_12"/>
    <property type="match status" value="1"/>
</dbReference>
<dbReference type="InterPro" id="IPR025110">
    <property type="entry name" value="AMP-bd_C"/>
</dbReference>
<dbReference type="PROSITE" id="PS00012">
    <property type="entry name" value="PHOSPHOPANTETHEINE"/>
    <property type="match status" value="1"/>
</dbReference>
<dbReference type="SUPFAM" id="SSF53335">
    <property type="entry name" value="S-adenosyl-L-methionine-dependent methyltransferases"/>
    <property type="match status" value="1"/>
</dbReference>
<dbReference type="EMBL" id="JAALHA020000001">
    <property type="protein sequence ID" value="MDR9893061.1"/>
    <property type="molecule type" value="Genomic_DNA"/>
</dbReference>
<dbReference type="Pfam" id="PF00501">
    <property type="entry name" value="AMP-binding"/>
    <property type="match status" value="1"/>
</dbReference>
<dbReference type="PANTHER" id="PTHR44845:SF7">
    <property type="entry name" value="PLIPASTATIN SYNTHASE SUBUNIT D"/>
    <property type="match status" value="1"/>
</dbReference>
<dbReference type="PROSITE" id="PS50075">
    <property type="entry name" value="CARRIER"/>
    <property type="match status" value="1"/>
</dbReference>
<keyword evidence="7" id="KW-1185">Reference proteome</keyword>
<feature type="domain" description="Carrier" evidence="5">
    <location>
        <begin position="938"/>
        <end position="1013"/>
    </location>
</feature>
<dbReference type="Gene3D" id="3.40.50.980">
    <property type="match status" value="2"/>
</dbReference>
<dbReference type="InterPro" id="IPR006162">
    <property type="entry name" value="Ppantetheine_attach_site"/>
</dbReference>
<name>A0AAP5M2T1_9CYAN</name>
<dbReference type="PIRSF" id="PIRSF001617">
    <property type="entry name" value="Alpha-AR"/>
    <property type="match status" value="1"/>
</dbReference>
<dbReference type="InterPro" id="IPR029063">
    <property type="entry name" value="SAM-dependent_MTases_sf"/>
</dbReference>
<dbReference type="SUPFAM" id="SSF51735">
    <property type="entry name" value="NAD(P)-binding Rossmann-fold domains"/>
    <property type="match status" value="1"/>
</dbReference>
<dbReference type="FunFam" id="3.40.50.12780:FF:000012">
    <property type="entry name" value="Non-ribosomal peptide synthetase"/>
    <property type="match status" value="1"/>
</dbReference>
<dbReference type="Gene3D" id="3.40.50.150">
    <property type="entry name" value="Vaccinia Virus protein VP39"/>
    <property type="match status" value="1"/>
</dbReference>
<proteinExistence type="predicted"/>
<evidence type="ECO:0000256" key="1">
    <source>
        <dbReference type="ARBA" id="ARBA00001957"/>
    </source>
</evidence>
<dbReference type="InterPro" id="IPR045851">
    <property type="entry name" value="AMP-bd_C_sf"/>
</dbReference>
<dbReference type="InterPro" id="IPR013217">
    <property type="entry name" value="Methyltransf_12"/>
</dbReference>
<dbReference type="CDD" id="cd02440">
    <property type="entry name" value="AdoMet_MTases"/>
    <property type="match status" value="1"/>
</dbReference>
<dbReference type="InterPro" id="IPR013120">
    <property type="entry name" value="FAR_NAD-bd"/>
</dbReference>
<dbReference type="Gene3D" id="1.10.1200.10">
    <property type="entry name" value="ACP-like"/>
    <property type="match status" value="1"/>
</dbReference>